<dbReference type="Proteomes" id="UP001145114">
    <property type="component" value="Unassembled WGS sequence"/>
</dbReference>
<protein>
    <submittedName>
        <fullName evidence="1">Uncharacterized protein</fullName>
    </submittedName>
</protein>
<accession>A0ACC1HT93</accession>
<organism evidence="1 2">
    <name type="scientific">Spiromyces aspiralis</name>
    <dbReference type="NCBI Taxonomy" id="68401"/>
    <lineage>
        <taxon>Eukaryota</taxon>
        <taxon>Fungi</taxon>
        <taxon>Fungi incertae sedis</taxon>
        <taxon>Zoopagomycota</taxon>
        <taxon>Kickxellomycotina</taxon>
        <taxon>Kickxellomycetes</taxon>
        <taxon>Kickxellales</taxon>
        <taxon>Kickxellaceae</taxon>
        <taxon>Spiromyces</taxon>
    </lineage>
</organism>
<feature type="non-terminal residue" evidence="1">
    <location>
        <position position="772"/>
    </location>
</feature>
<comment type="caution">
    <text evidence="1">The sequence shown here is derived from an EMBL/GenBank/DDBJ whole genome shotgun (WGS) entry which is preliminary data.</text>
</comment>
<proteinExistence type="predicted"/>
<sequence length="772" mass="86606">MLLNRVEQLARIGPIRSAKLVEWDPSSKTTGIKAQFNYYNKAILGSTEERGAVLEPGDRALDFYSISVGDHVLVADPHCASSTLAHTPVRIVRVISMFDNPRTGKMYFHGRLLLPGRDTIIEEVANANELFAVDVCSNYSFPRHFAGKVIVEKIGHERSDQLSLYGEIPAGQKRLFYRFWYDLDSGAFEDVDLHTECSSPQFECPSCEANDAKASVADGLVLWKSYAGRETPVDGESKPSRRAWTATYKGIEYHNHDFCYIIPKDPGKPYELGYIIGLGHKDHVPGLNDRRTRCFNPPGRVDPLHFGQSQQASLPTRQSTSVAARTKIRVQVLRRMVDLPREARPETHNSRAYDDDRQLYWTTKTRYISMDRLEGKFWVEHSSQVKNGDLDYYKDQDEHAFYADYCARINKVLPCSADDFIYVTCSDSEDADTYPVPAACKLCRAQREDALARLEGYLRTSERGAAPSGHPLHGSLTKGQVPLRAMDIFSGCGGLTEGMEQTGVIETRWAIEYMPSAAKSFAQNHPVCKVYNQCTNLLLERAIAQHTRNEVLRPLMDIPNEELVPDMPAPGEVDFIYCGPPCQGFSRVNRFPKADDIKTSMIANSLSYVDFYRPSYFLLENVRGLLQYRLGGVQAGRTKIDGGIKMGMLKFILRSLTSMGYQTRFGLLQAANYGLAQSRRRLFVWASKRGCALPSYPQPITCFSGKGSLSIPLPNGIMYCVNTRTDNCAPHPRVTVGNAISDLPAFEYRNPAKEYPDPYGGKPRPGIRLLEA</sequence>
<reference evidence="1" key="1">
    <citation type="submission" date="2022-06" db="EMBL/GenBank/DDBJ databases">
        <title>Phylogenomic reconstructions and comparative analyses of Kickxellomycotina fungi.</title>
        <authorList>
            <person name="Reynolds N.K."/>
            <person name="Stajich J.E."/>
            <person name="Barry K."/>
            <person name="Grigoriev I.V."/>
            <person name="Crous P."/>
            <person name="Smith M.E."/>
        </authorList>
    </citation>
    <scope>NUCLEOTIDE SEQUENCE</scope>
    <source>
        <strain evidence="1">RSA 2271</strain>
    </source>
</reference>
<gene>
    <name evidence="1" type="ORF">EV182_004002</name>
</gene>
<name>A0ACC1HT93_9FUNG</name>
<keyword evidence="2" id="KW-1185">Reference proteome</keyword>
<evidence type="ECO:0000313" key="1">
    <source>
        <dbReference type="EMBL" id="KAJ1678462.1"/>
    </source>
</evidence>
<evidence type="ECO:0000313" key="2">
    <source>
        <dbReference type="Proteomes" id="UP001145114"/>
    </source>
</evidence>
<dbReference type="EMBL" id="JAMZIH010001145">
    <property type="protein sequence ID" value="KAJ1678462.1"/>
    <property type="molecule type" value="Genomic_DNA"/>
</dbReference>